<dbReference type="Pfam" id="PF03181">
    <property type="entry name" value="BURP"/>
    <property type="match status" value="1"/>
</dbReference>
<protein>
    <recommendedName>
        <fullName evidence="1">BURP domain-containing protein</fullName>
    </recommendedName>
</protein>
<feature type="domain" description="BURP" evidence="1">
    <location>
        <begin position="1"/>
        <end position="82"/>
    </location>
</feature>
<name>A0AAP0LPX7_9ROSI</name>
<evidence type="ECO:0000313" key="3">
    <source>
        <dbReference type="Proteomes" id="UP001428341"/>
    </source>
</evidence>
<accession>A0AAP0LPX7</accession>
<dbReference type="AlphaFoldDB" id="A0AAP0LPX7"/>
<dbReference type="Proteomes" id="UP001428341">
    <property type="component" value="Unassembled WGS sequence"/>
</dbReference>
<keyword evidence="3" id="KW-1185">Reference proteome</keyword>
<reference evidence="2 3" key="1">
    <citation type="submission" date="2024-05" db="EMBL/GenBank/DDBJ databases">
        <title>Haplotype-resolved chromosome-level genome assembly of Huyou (Citrus changshanensis).</title>
        <authorList>
            <person name="Miao C."/>
            <person name="Chen W."/>
            <person name="Wu Y."/>
            <person name="Wang L."/>
            <person name="Zhao S."/>
            <person name="Grierson D."/>
            <person name="Xu C."/>
            <person name="Chen K."/>
        </authorList>
    </citation>
    <scope>NUCLEOTIDE SEQUENCE [LARGE SCALE GENOMIC DNA]</scope>
    <source>
        <strain evidence="2">01-14</strain>
        <tissue evidence="2">Leaf</tissue>
    </source>
</reference>
<evidence type="ECO:0000259" key="1">
    <source>
        <dbReference type="Pfam" id="PF03181"/>
    </source>
</evidence>
<proteinExistence type="predicted"/>
<organism evidence="2 3">
    <name type="scientific">Citrus x changshan-huyou</name>
    <dbReference type="NCBI Taxonomy" id="2935761"/>
    <lineage>
        <taxon>Eukaryota</taxon>
        <taxon>Viridiplantae</taxon>
        <taxon>Streptophyta</taxon>
        <taxon>Embryophyta</taxon>
        <taxon>Tracheophyta</taxon>
        <taxon>Spermatophyta</taxon>
        <taxon>Magnoliopsida</taxon>
        <taxon>eudicotyledons</taxon>
        <taxon>Gunneridae</taxon>
        <taxon>Pentapetalae</taxon>
        <taxon>rosids</taxon>
        <taxon>malvids</taxon>
        <taxon>Sapindales</taxon>
        <taxon>Rutaceae</taxon>
        <taxon>Aurantioideae</taxon>
        <taxon>Citrus</taxon>
    </lineage>
</organism>
<dbReference type="EMBL" id="JBCGBO010000025">
    <property type="protein sequence ID" value="KAK9176979.1"/>
    <property type="molecule type" value="Genomic_DNA"/>
</dbReference>
<sequence>MVDTLKTSESKLIKGEIKLYATSLESLLYFARTIIKLETDFIPLSTIQLTNSSSTSTSLQNYTILKVHEEIRAPKMTCVHQKRIRDAGGFAGVNPPMPKLAQDVYGKTANVGWRVSRNGSGKSATTVILWDRVPAFWGIGIGSVYDSGRYITLAGTRLWLAHVYPRILLIPFG</sequence>
<evidence type="ECO:0000313" key="2">
    <source>
        <dbReference type="EMBL" id="KAK9176979.1"/>
    </source>
</evidence>
<comment type="caution">
    <text evidence="2">The sequence shown here is derived from an EMBL/GenBank/DDBJ whole genome shotgun (WGS) entry which is preliminary data.</text>
</comment>
<dbReference type="InterPro" id="IPR004873">
    <property type="entry name" value="BURP_dom"/>
</dbReference>
<gene>
    <name evidence="2" type="ORF">WN944_028998</name>
</gene>